<dbReference type="EMBL" id="FN649758">
    <property type="protein sequence ID" value="CBJ27972.1"/>
    <property type="molecule type" value="Genomic_DNA"/>
</dbReference>
<organism evidence="2 3">
    <name type="scientific">Ectocarpus siliculosus</name>
    <name type="common">Brown alga</name>
    <name type="synonym">Conferva siliculosa</name>
    <dbReference type="NCBI Taxonomy" id="2880"/>
    <lineage>
        <taxon>Eukaryota</taxon>
        <taxon>Sar</taxon>
        <taxon>Stramenopiles</taxon>
        <taxon>Ochrophyta</taxon>
        <taxon>PX clade</taxon>
        <taxon>Phaeophyceae</taxon>
        <taxon>Ectocarpales</taxon>
        <taxon>Ectocarpaceae</taxon>
        <taxon>Ectocarpus</taxon>
    </lineage>
</organism>
<feature type="compositionally biased region" description="Acidic residues" evidence="1">
    <location>
        <begin position="188"/>
        <end position="208"/>
    </location>
</feature>
<dbReference type="EMBL" id="FN649117">
    <property type="protein sequence ID" value="CBJ27972.1"/>
    <property type="molecule type" value="Genomic_DNA"/>
</dbReference>
<dbReference type="AlphaFoldDB" id="D7G8C0"/>
<reference evidence="2 3" key="1">
    <citation type="journal article" date="2010" name="Nature">
        <title>The Ectocarpus genome and the independent evolution of multicellularity in brown algae.</title>
        <authorList>
            <person name="Cock J.M."/>
            <person name="Sterck L."/>
            <person name="Rouze P."/>
            <person name="Scornet D."/>
            <person name="Allen A.E."/>
            <person name="Amoutzias G."/>
            <person name="Anthouard V."/>
            <person name="Artiguenave F."/>
            <person name="Aury J.M."/>
            <person name="Badger J.H."/>
            <person name="Beszteri B."/>
            <person name="Billiau K."/>
            <person name="Bonnet E."/>
            <person name="Bothwell J.H."/>
            <person name="Bowler C."/>
            <person name="Boyen C."/>
            <person name="Brownlee C."/>
            <person name="Carrano C.J."/>
            <person name="Charrier B."/>
            <person name="Cho G.Y."/>
            <person name="Coelho S.M."/>
            <person name="Collen J."/>
            <person name="Corre E."/>
            <person name="Da Silva C."/>
            <person name="Delage L."/>
            <person name="Delaroque N."/>
            <person name="Dittami S.M."/>
            <person name="Doulbeau S."/>
            <person name="Elias M."/>
            <person name="Farnham G."/>
            <person name="Gachon C.M."/>
            <person name="Gschloessl B."/>
            <person name="Heesch S."/>
            <person name="Jabbari K."/>
            <person name="Jubin C."/>
            <person name="Kawai H."/>
            <person name="Kimura K."/>
            <person name="Kloareg B."/>
            <person name="Kupper F.C."/>
            <person name="Lang D."/>
            <person name="Le Bail A."/>
            <person name="Leblanc C."/>
            <person name="Lerouge P."/>
            <person name="Lohr M."/>
            <person name="Lopez P.J."/>
            <person name="Martens C."/>
            <person name="Maumus F."/>
            <person name="Michel G."/>
            <person name="Miranda-Saavedra D."/>
            <person name="Morales J."/>
            <person name="Moreau H."/>
            <person name="Motomura T."/>
            <person name="Nagasato C."/>
            <person name="Napoli C.A."/>
            <person name="Nelson D.R."/>
            <person name="Nyvall-Collen P."/>
            <person name="Peters A.F."/>
            <person name="Pommier C."/>
            <person name="Potin P."/>
            <person name="Poulain J."/>
            <person name="Quesneville H."/>
            <person name="Read B."/>
            <person name="Rensing S.A."/>
            <person name="Ritter A."/>
            <person name="Rousvoal S."/>
            <person name="Samanta M."/>
            <person name="Samson G."/>
            <person name="Schroeder D.C."/>
            <person name="Segurens B."/>
            <person name="Strittmatter M."/>
            <person name="Tonon T."/>
            <person name="Tregear J.W."/>
            <person name="Valentin K."/>
            <person name="von Dassow P."/>
            <person name="Yamagishi T."/>
            <person name="Van de Peer Y."/>
            <person name="Wincker P."/>
        </authorList>
    </citation>
    <scope>NUCLEOTIDE SEQUENCE [LARGE SCALE GENOMIC DNA]</scope>
    <source>
        <strain evidence="3">Ec32 / CCAP1310/4</strain>
    </source>
</reference>
<gene>
    <name evidence="2" type="ORF">Esi_0088_0064</name>
</gene>
<feature type="region of interest" description="Disordered" evidence="1">
    <location>
        <begin position="1"/>
        <end position="208"/>
    </location>
</feature>
<dbReference type="OrthoDB" id="10439320at2759"/>
<feature type="compositionally biased region" description="Polar residues" evidence="1">
    <location>
        <begin position="132"/>
        <end position="150"/>
    </location>
</feature>
<feature type="compositionally biased region" description="Polar residues" evidence="1">
    <location>
        <begin position="342"/>
        <end position="352"/>
    </location>
</feature>
<protein>
    <submittedName>
        <fullName evidence="2">Uncharacterized protein</fullName>
    </submittedName>
</protein>
<feature type="compositionally biased region" description="Acidic residues" evidence="1">
    <location>
        <begin position="90"/>
        <end position="104"/>
    </location>
</feature>
<keyword evidence="3" id="KW-1185">Reference proteome</keyword>
<evidence type="ECO:0000313" key="3">
    <source>
        <dbReference type="Proteomes" id="UP000002630"/>
    </source>
</evidence>
<proteinExistence type="predicted"/>
<dbReference type="Proteomes" id="UP000002630">
    <property type="component" value="Linkage Group LG33"/>
</dbReference>
<name>D7G8C0_ECTSI</name>
<evidence type="ECO:0000313" key="2">
    <source>
        <dbReference type="EMBL" id="CBJ27972.1"/>
    </source>
</evidence>
<feature type="region of interest" description="Disordered" evidence="1">
    <location>
        <begin position="315"/>
        <end position="361"/>
    </location>
</feature>
<evidence type="ECO:0000256" key="1">
    <source>
        <dbReference type="SAM" id="MobiDB-lite"/>
    </source>
</evidence>
<accession>D7G8C0</accession>
<feature type="compositionally biased region" description="Basic and acidic residues" evidence="1">
    <location>
        <begin position="315"/>
        <end position="335"/>
    </location>
</feature>
<dbReference type="InParanoid" id="D7G8C0"/>
<sequence>MAPPGDSIIREDTQEPSHLSQGDDINEQATQQPPPRASDENEIFDQQTQEQSPQRSRRERLQEPEDDNQQHQQEICGLPGSGEARLDAEEHSDDGASDYANDDESTSKNGRSGRASGCCAGGDRTGAGATDSSDPIGSSSFEKPDNQATSAFAAKEPANCLNEVEDGRASSAGVDSRSSGADRKGGEGDMEVTEGAEDMGSGEDENLPEEELAVVRDQREREAIIREKVGDGFLKITDSYTTASSAIKGVKAEQARMLKGENEIKEGLTKFSLRVRKATDALQTQLLAALRGEPSGAEEETPLTAELEQRDRVCTGMIGEHHDLESTGHHSREESAASASSTKPNSVVNQGSPAGCRADRSKCTLRLDSRSVVLLPQATR</sequence>